<dbReference type="InterPro" id="IPR005543">
    <property type="entry name" value="PASTA_dom"/>
</dbReference>
<dbReference type="PROSITE" id="PS51178">
    <property type="entry name" value="PASTA"/>
    <property type="match status" value="2"/>
</dbReference>
<evidence type="ECO:0000256" key="2">
    <source>
        <dbReference type="ARBA" id="ARBA00007171"/>
    </source>
</evidence>
<dbReference type="InterPro" id="IPR036138">
    <property type="entry name" value="PBP_dimer_sf"/>
</dbReference>
<accession>A0A6A7K712</accession>
<comment type="similarity">
    <text evidence="2">Belongs to the transpeptidase family.</text>
</comment>
<feature type="domain" description="PASTA" evidence="5">
    <location>
        <begin position="671"/>
        <end position="731"/>
    </location>
</feature>
<dbReference type="Pfam" id="PF00905">
    <property type="entry name" value="Transpeptidase"/>
    <property type="match status" value="1"/>
</dbReference>
<feature type="domain" description="PASTA" evidence="5">
    <location>
        <begin position="604"/>
        <end position="665"/>
    </location>
</feature>
<dbReference type="Pfam" id="PF03793">
    <property type="entry name" value="PASTA"/>
    <property type="match status" value="2"/>
</dbReference>
<keyword evidence="3 4" id="KW-0472">Membrane</keyword>
<dbReference type="InterPro" id="IPR001460">
    <property type="entry name" value="PCN-bd_Tpept"/>
</dbReference>
<dbReference type="PANTHER" id="PTHR30627">
    <property type="entry name" value="PEPTIDOGLYCAN D,D-TRANSPEPTIDASE"/>
    <property type="match status" value="1"/>
</dbReference>
<evidence type="ECO:0000259" key="5">
    <source>
        <dbReference type="PROSITE" id="PS51178"/>
    </source>
</evidence>
<evidence type="ECO:0000256" key="1">
    <source>
        <dbReference type="ARBA" id="ARBA00004370"/>
    </source>
</evidence>
<dbReference type="InterPro" id="IPR012338">
    <property type="entry name" value="Beta-lactam/transpept-like"/>
</dbReference>
<sequence>MVYTTDRLIGGDDLSIYHLRRKKRLVFAFFVFFIFFIVMAIRLTYIQAFDSIKLTDEQIDQLMGEIPITATRGDIYDRNMNILAKDASASRIYVRPRDLENAEEVADYLSKILDLDRDILYEKISDTSQWIALVERKVDNDIAFEIRDQNFKGVEISEDKKRYYTNGNFASYILGFTGTDHQGLYGIESVFNNVLSGEDGVLVYEKDGKSQKVPSGYQVRIEPEDGDNLALTTDSVIQHFLESQVEKTVNDLDAKRVIAIAMDPKTGDILGMSSKPDYNLNDPRTISEIFETKLSDELKDKNLGEKQLAMWRNPAVTLNYEPGSTFKVVTASAVLEEGVVTPETPFFDKGYINIAGAQIKCHLYPRSHGAQTFVEGVQHSCNPVMVEAIQRLDPDEFYKYIYNFGFGDKTGIQLDGEQSGIVPANVEQNLINYVTKSFGQGISVTPIQLITALSAVVNDGKYMQPNIVKYILSSDSNEIIQEYKPHQIRQVISEDTASILQDTMEKVISESDVLSKIAEKYRVGGKTGTAQKVIDGKYAQGIYITSFFGFAPVEDPKVAVLFIIDEPKGYNVTGSNTAAPAALEFINSTLDYLDVPNNDKENFGDSSIVPDLRSQDMTLAQEVLGYLNLKYEVTSDIKEGYIVNQDPMPGQLIDKDTVIKLTLDKEAIDTSTELVSVPNIMDMTVQQANEVLRRLGLELTVTGAGGVSTKQSPLAGELVKKGTKVIVEFKPIE</sequence>
<keyword evidence="4" id="KW-1133">Transmembrane helix</keyword>
<dbReference type="InterPro" id="IPR050515">
    <property type="entry name" value="Beta-lactam/transpept"/>
</dbReference>
<keyword evidence="7" id="KW-1185">Reference proteome</keyword>
<dbReference type="Proteomes" id="UP000440004">
    <property type="component" value="Unassembled WGS sequence"/>
</dbReference>
<dbReference type="SUPFAM" id="SSF54184">
    <property type="entry name" value="Penicillin-binding protein 2x (pbp-2x), c-terminal domain"/>
    <property type="match status" value="2"/>
</dbReference>
<organism evidence="6 7">
    <name type="scientific">Alkalibaculum sporogenes</name>
    <dbReference type="NCBI Taxonomy" id="2655001"/>
    <lineage>
        <taxon>Bacteria</taxon>
        <taxon>Bacillati</taxon>
        <taxon>Bacillota</taxon>
        <taxon>Clostridia</taxon>
        <taxon>Eubacteriales</taxon>
        <taxon>Eubacteriaceae</taxon>
        <taxon>Alkalibaculum</taxon>
    </lineage>
</organism>
<reference evidence="6 7" key="1">
    <citation type="submission" date="2019-10" db="EMBL/GenBank/DDBJ databases">
        <title>Alkalibaculum tamaniensis sp.nov., a new alkaliphilic acetogen, isolated on methoxylated aromatics from a mud volcano.</title>
        <authorList>
            <person name="Khomyakova M.A."/>
            <person name="Merkel A.Y."/>
            <person name="Bonch-Osmolovskaya E.A."/>
            <person name="Slobodkin A.I."/>
        </authorList>
    </citation>
    <scope>NUCLEOTIDE SEQUENCE [LARGE SCALE GENOMIC DNA]</scope>
    <source>
        <strain evidence="6 7">M08DMB</strain>
    </source>
</reference>
<comment type="subcellular location">
    <subcellularLocation>
        <location evidence="1">Membrane</location>
    </subcellularLocation>
</comment>
<dbReference type="CDD" id="cd06577">
    <property type="entry name" value="PASTA_pknB"/>
    <property type="match status" value="1"/>
</dbReference>
<dbReference type="Gene3D" id="3.30.10.20">
    <property type="match status" value="2"/>
</dbReference>
<dbReference type="GO" id="GO:0005886">
    <property type="term" value="C:plasma membrane"/>
    <property type="evidence" value="ECO:0007669"/>
    <property type="project" value="TreeGrafter"/>
</dbReference>
<dbReference type="Gene3D" id="3.40.710.10">
    <property type="entry name" value="DD-peptidase/beta-lactamase superfamily"/>
    <property type="match status" value="1"/>
</dbReference>
<dbReference type="InterPro" id="IPR005311">
    <property type="entry name" value="PBP_dimer"/>
</dbReference>
<evidence type="ECO:0000256" key="4">
    <source>
        <dbReference type="SAM" id="Phobius"/>
    </source>
</evidence>
<protein>
    <submittedName>
        <fullName evidence="6">PASTA domain-containing protein</fullName>
    </submittedName>
</protein>
<gene>
    <name evidence="6" type="ORF">GC105_05145</name>
</gene>
<evidence type="ECO:0000313" key="6">
    <source>
        <dbReference type="EMBL" id="MPW25175.1"/>
    </source>
</evidence>
<feature type="transmembrane region" description="Helical" evidence="4">
    <location>
        <begin position="25"/>
        <end position="45"/>
    </location>
</feature>
<dbReference type="EMBL" id="WHNX01000006">
    <property type="protein sequence ID" value="MPW25175.1"/>
    <property type="molecule type" value="Genomic_DNA"/>
</dbReference>
<dbReference type="CDD" id="cd06575">
    <property type="entry name" value="PASTA_Pbp2x-like_2"/>
    <property type="match status" value="1"/>
</dbReference>
<dbReference type="PANTHER" id="PTHR30627:SF1">
    <property type="entry name" value="PEPTIDOGLYCAN D,D-TRANSPEPTIDASE FTSI"/>
    <property type="match status" value="1"/>
</dbReference>
<dbReference type="SMART" id="SM00740">
    <property type="entry name" value="PASTA"/>
    <property type="match status" value="2"/>
</dbReference>
<keyword evidence="4" id="KW-0812">Transmembrane</keyword>
<dbReference type="GO" id="GO:0008658">
    <property type="term" value="F:penicillin binding"/>
    <property type="evidence" value="ECO:0007669"/>
    <property type="project" value="InterPro"/>
</dbReference>
<dbReference type="GO" id="GO:0071555">
    <property type="term" value="P:cell wall organization"/>
    <property type="evidence" value="ECO:0007669"/>
    <property type="project" value="TreeGrafter"/>
</dbReference>
<evidence type="ECO:0000313" key="7">
    <source>
        <dbReference type="Proteomes" id="UP000440004"/>
    </source>
</evidence>
<dbReference type="Gene3D" id="3.90.1310.10">
    <property type="entry name" value="Penicillin-binding protein 2a (Domain 2)"/>
    <property type="match status" value="1"/>
</dbReference>
<dbReference type="AlphaFoldDB" id="A0A6A7K712"/>
<proteinExistence type="inferred from homology"/>
<comment type="caution">
    <text evidence="6">The sequence shown here is derived from an EMBL/GenBank/DDBJ whole genome shotgun (WGS) entry which is preliminary data.</text>
</comment>
<name>A0A6A7K712_9FIRM</name>
<dbReference type="SUPFAM" id="SSF56519">
    <property type="entry name" value="Penicillin binding protein dimerisation domain"/>
    <property type="match status" value="1"/>
</dbReference>
<dbReference type="Pfam" id="PF03717">
    <property type="entry name" value="PBP_dimer"/>
    <property type="match status" value="1"/>
</dbReference>
<dbReference type="SUPFAM" id="SSF56601">
    <property type="entry name" value="beta-lactamase/transpeptidase-like"/>
    <property type="match status" value="1"/>
</dbReference>
<evidence type="ECO:0000256" key="3">
    <source>
        <dbReference type="ARBA" id="ARBA00023136"/>
    </source>
</evidence>